<feature type="compositionally biased region" description="Basic and acidic residues" evidence="1">
    <location>
        <begin position="1"/>
        <end position="12"/>
    </location>
</feature>
<keyword evidence="2" id="KW-0812">Transmembrane</keyword>
<dbReference type="Proteomes" id="UP001152562">
    <property type="component" value="Unassembled WGS sequence"/>
</dbReference>
<protein>
    <submittedName>
        <fullName evidence="3">Uncharacterized protein</fullName>
    </submittedName>
</protein>
<comment type="caution">
    <text evidence="3">The sequence shown here is derived from an EMBL/GenBank/DDBJ whole genome shotgun (WGS) entry which is preliminary data.</text>
</comment>
<evidence type="ECO:0000313" key="3">
    <source>
        <dbReference type="EMBL" id="CAH4039062.1"/>
    </source>
</evidence>
<dbReference type="AlphaFoldDB" id="A0A9P0XKZ5"/>
<evidence type="ECO:0000256" key="1">
    <source>
        <dbReference type="SAM" id="MobiDB-lite"/>
    </source>
</evidence>
<gene>
    <name evidence="3" type="ORF">PIBRA_LOCUS14523</name>
</gene>
<feature type="region of interest" description="Disordered" evidence="1">
    <location>
        <begin position="1"/>
        <end position="20"/>
    </location>
</feature>
<keyword evidence="2" id="KW-1133">Transmembrane helix</keyword>
<evidence type="ECO:0000256" key="2">
    <source>
        <dbReference type="SAM" id="Phobius"/>
    </source>
</evidence>
<name>A0A9P0XKZ5_PIEBR</name>
<evidence type="ECO:0000313" key="4">
    <source>
        <dbReference type="Proteomes" id="UP001152562"/>
    </source>
</evidence>
<keyword evidence="2" id="KW-0472">Membrane</keyword>
<reference evidence="3" key="1">
    <citation type="submission" date="2022-05" db="EMBL/GenBank/DDBJ databases">
        <authorList>
            <person name="Okamura Y."/>
        </authorList>
    </citation>
    <scope>NUCLEOTIDE SEQUENCE</scope>
</reference>
<feature type="transmembrane region" description="Helical" evidence="2">
    <location>
        <begin position="54"/>
        <end position="74"/>
    </location>
</feature>
<organism evidence="3 4">
    <name type="scientific">Pieris brassicae</name>
    <name type="common">White butterfly</name>
    <name type="synonym">Large white butterfly</name>
    <dbReference type="NCBI Taxonomy" id="7116"/>
    <lineage>
        <taxon>Eukaryota</taxon>
        <taxon>Metazoa</taxon>
        <taxon>Ecdysozoa</taxon>
        <taxon>Arthropoda</taxon>
        <taxon>Hexapoda</taxon>
        <taxon>Insecta</taxon>
        <taxon>Pterygota</taxon>
        <taxon>Neoptera</taxon>
        <taxon>Endopterygota</taxon>
        <taxon>Lepidoptera</taxon>
        <taxon>Glossata</taxon>
        <taxon>Ditrysia</taxon>
        <taxon>Papilionoidea</taxon>
        <taxon>Pieridae</taxon>
        <taxon>Pierinae</taxon>
        <taxon>Pieris</taxon>
    </lineage>
</organism>
<sequence>MAGSEDLERISELLDSEEPPSKQELLEMLENANISDDMKESLRSMLTGDIPQVFGTYSTVLGFVFVFLIFSIICE</sequence>
<dbReference type="EMBL" id="CALOZG010000087">
    <property type="protein sequence ID" value="CAH4039062.1"/>
    <property type="molecule type" value="Genomic_DNA"/>
</dbReference>
<accession>A0A9P0XKZ5</accession>
<keyword evidence="4" id="KW-1185">Reference proteome</keyword>
<proteinExistence type="predicted"/>